<dbReference type="EMBL" id="JAUOZU010000007">
    <property type="protein sequence ID" value="MDO6964375.1"/>
    <property type="molecule type" value="Genomic_DNA"/>
</dbReference>
<evidence type="ECO:0000256" key="2">
    <source>
        <dbReference type="ARBA" id="ARBA00022833"/>
    </source>
</evidence>
<dbReference type="HAMAP" id="MF_00649">
    <property type="entry name" value="DNA_gyrase_inhibitor_YacG"/>
    <property type="match status" value="1"/>
</dbReference>
<organism evidence="4 5">
    <name type="scientific">Rhizobium alvei</name>
    <dbReference type="NCBI Taxonomy" id="1132659"/>
    <lineage>
        <taxon>Bacteria</taxon>
        <taxon>Pseudomonadati</taxon>
        <taxon>Pseudomonadota</taxon>
        <taxon>Alphaproteobacteria</taxon>
        <taxon>Hyphomicrobiales</taxon>
        <taxon>Rhizobiaceae</taxon>
        <taxon>Rhizobium/Agrobacterium group</taxon>
        <taxon>Rhizobium</taxon>
    </lineage>
</organism>
<keyword evidence="5" id="KW-1185">Reference proteome</keyword>
<proteinExistence type="inferred from homology"/>
<evidence type="ECO:0000313" key="4">
    <source>
        <dbReference type="EMBL" id="MDO6964375.1"/>
    </source>
</evidence>
<accession>A0ABT8YMC3</accession>
<dbReference type="Gene3D" id="3.30.50.10">
    <property type="entry name" value="Erythroid Transcription Factor GATA-1, subunit A"/>
    <property type="match status" value="1"/>
</dbReference>
<reference evidence="4" key="1">
    <citation type="journal article" date="2015" name="Int. J. Syst. Evol. Microbiol.">
        <title>Rhizobium alvei sp. nov., isolated from a freshwater river.</title>
        <authorList>
            <person name="Sheu S.Y."/>
            <person name="Huang H.W."/>
            <person name="Young C.C."/>
            <person name="Chen W.M."/>
        </authorList>
    </citation>
    <scope>NUCLEOTIDE SEQUENCE</scope>
    <source>
        <strain evidence="4">TNR-22</strain>
    </source>
</reference>
<keyword evidence="1 3" id="KW-0479">Metal-binding</keyword>
<dbReference type="SUPFAM" id="SSF57716">
    <property type="entry name" value="Glucocorticoid receptor-like (DNA-binding domain)"/>
    <property type="match status" value="1"/>
</dbReference>
<dbReference type="NCBIfam" id="NF002362">
    <property type="entry name" value="PRK01343.1"/>
    <property type="match status" value="1"/>
</dbReference>
<comment type="similarity">
    <text evidence="3">Belongs to the DNA gyrase inhibitor YacG family.</text>
</comment>
<sequence length="76" mass="8573">MERGRCVVTATVEPLRKARPCPECGRPSTRESYPFCSERCRNLDLSRWLKGSYAIPVADDEALAESESVRPERGDD</sequence>
<comment type="cofactor">
    <cofactor evidence="3">
        <name>Zn(2+)</name>
        <dbReference type="ChEBI" id="CHEBI:29105"/>
    </cofactor>
    <text evidence="3">Binds 1 zinc ion.</text>
</comment>
<name>A0ABT8YMC3_9HYPH</name>
<comment type="caution">
    <text evidence="4">The sequence shown here is derived from an EMBL/GenBank/DDBJ whole genome shotgun (WGS) entry which is preliminary data.</text>
</comment>
<dbReference type="InterPro" id="IPR005584">
    <property type="entry name" value="DNA_gyrase_inhibitor_YacG"/>
</dbReference>
<comment type="function">
    <text evidence="3">Inhibits all the catalytic activities of DNA gyrase by preventing its interaction with DNA. Acts by binding directly to the C-terminal domain of GyrB, which probably disrupts DNA binding by the gyrase.</text>
</comment>
<evidence type="ECO:0000313" key="5">
    <source>
        <dbReference type="Proteomes" id="UP001174932"/>
    </source>
</evidence>
<evidence type="ECO:0000256" key="3">
    <source>
        <dbReference type="HAMAP-Rule" id="MF_00649"/>
    </source>
</evidence>
<evidence type="ECO:0000256" key="1">
    <source>
        <dbReference type="ARBA" id="ARBA00022723"/>
    </source>
</evidence>
<feature type="binding site" evidence="3">
    <location>
        <position position="21"/>
    </location>
    <ligand>
        <name>Zn(2+)</name>
        <dbReference type="ChEBI" id="CHEBI:29105"/>
    </ligand>
</feature>
<dbReference type="Proteomes" id="UP001174932">
    <property type="component" value="Unassembled WGS sequence"/>
</dbReference>
<comment type="subunit">
    <text evidence="3">Interacts with GyrB.</text>
</comment>
<feature type="binding site" evidence="3">
    <location>
        <position position="40"/>
    </location>
    <ligand>
        <name>Zn(2+)</name>
        <dbReference type="ChEBI" id="CHEBI:29105"/>
    </ligand>
</feature>
<keyword evidence="2 3" id="KW-0862">Zinc</keyword>
<reference evidence="4" key="2">
    <citation type="submission" date="2023-07" db="EMBL/GenBank/DDBJ databases">
        <authorList>
            <person name="Shen H."/>
        </authorList>
    </citation>
    <scope>NUCLEOTIDE SEQUENCE</scope>
    <source>
        <strain evidence="4">TNR-22</strain>
    </source>
</reference>
<dbReference type="RefSeq" id="WP_304376581.1">
    <property type="nucleotide sequence ID" value="NZ_JAUOZU010000007.1"/>
</dbReference>
<dbReference type="PANTHER" id="PTHR36150">
    <property type="entry name" value="DNA GYRASE INHIBITOR YACG"/>
    <property type="match status" value="1"/>
</dbReference>
<protein>
    <recommendedName>
        <fullName evidence="3">DNA gyrase inhibitor YacG</fullName>
    </recommendedName>
</protein>
<dbReference type="InterPro" id="IPR013088">
    <property type="entry name" value="Znf_NHR/GATA"/>
</dbReference>
<dbReference type="PANTHER" id="PTHR36150:SF1">
    <property type="entry name" value="DNA GYRASE INHIBITOR YACG"/>
    <property type="match status" value="1"/>
</dbReference>
<feature type="binding site" evidence="3">
    <location>
        <position position="36"/>
    </location>
    <ligand>
        <name>Zn(2+)</name>
        <dbReference type="ChEBI" id="CHEBI:29105"/>
    </ligand>
</feature>
<feature type="binding site" evidence="3">
    <location>
        <position position="24"/>
    </location>
    <ligand>
        <name>Zn(2+)</name>
        <dbReference type="ChEBI" id="CHEBI:29105"/>
    </ligand>
</feature>
<dbReference type="Pfam" id="PF03884">
    <property type="entry name" value="YacG"/>
    <property type="match status" value="1"/>
</dbReference>
<gene>
    <name evidence="3 4" type="primary">yacG</name>
    <name evidence="4" type="ORF">Q4481_10430</name>
</gene>